<reference evidence="1" key="1">
    <citation type="submission" date="2020-08" db="EMBL/GenBank/DDBJ databases">
        <title>Multicomponent nature underlies the extraordinary mechanical properties of spider dragline silk.</title>
        <authorList>
            <person name="Kono N."/>
            <person name="Nakamura H."/>
            <person name="Mori M."/>
            <person name="Yoshida Y."/>
            <person name="Ohtoshi R."/>
            <person name="Malay A.D."/>
            <person name="Moran D.A.P."/>
            <person name="Tomita M."/>
            <person name="Numata K."/>
            <person name="Arakawa K."/>
        </authorList>
    </citation>
    <scope>NUCLEOTIDE SEQUENCE</scope>
</reference>
<organism evidence="1 2">
    <name type="scientific">Nephila pilipes</name>
    <name type="common">Giant wood spider</name>
    <name type="synonym">Nephila maculata</name>
    <dbReference type="NCBI Taxonomy" id="299642"/>
    <lineage>
        <taxon>Eukaryota</taxon>
        <taxon>Metazoa</taxon>
        <taxon>Ecdysozoa</taxon>
        <taxon>Arthropoda</taxon>
        <taxon>Chelicerata</taxon>
        <taxon>Arachnida</taxon>
        <taxon>Araneae</taxon>
        <taxon>Araneomorphae</taxon>
        <taxon>Entelegynae</taxon>
        <taxon>Araneoidea</taxon>
        <taxon>Nephilidae</taxon>
        <taxon>Nephila</taxon>
    </lineage>
</organism>
<comment type="caution">
    <text evidence="1">The sequence shown here is derived from an EMBL/GenBank/DDBJ whole genome shotgun (WGS) entry which is preliminary data.</text>
</comment>
<dbReference type="AlphaFoldDB" id="A0A8X6PDC7"/>
<evidence type="ECO:0000313" key="1">
    <source>
        <dbReference type="EMBL" id="GFT64311.1"/>
    </source>
</evidence>
<sequence length="92" mass="9801">MTRGNKVSLSMVLHTVTPYVIDFCASQQLADQATGSAAASIVYGSLAPVMKLDSLWKITPLPNQTHFSLTVGKHPFATVYVMGSAVGVLIIH</sequence>
<gene>
    <name evidence="1" type="ORF">NPIL_264011</name>
</gene>
<dbReference type="Proteomes" id="UP000887013">
    <property type="component" value="Unassembled WGS sequence"/>
</dbReference>
<protein>
    <submittedName>
        <fullName evidence="1">Uncharacterized protein</fullName>
    </submittedName>
</protein>
<evidence type="ECO:0000313" key="2">
    <source>
        <dbReference type="Proteomes" id="UP000887013"/>
    </source>
</evidence>
<proteinExistence type="predicted"/>
<name>A0A8X6PDC7_NEPPI</name>
<keyword evidence="2" id="KW-1185">Reference proteome</keyword>
<accession>A0A8X6PDC7</accession>
<dbReference type="EMBL" id="BMAW01068425">
    <property type="protein sequence ID" value="GFT64311.1"/>
    <property type="molecule type" value="Genomic_DNA"/>
</dbReference>